<accession>N6YPA1</accession>
<keyword evidence="2" id="KW-1185">Reference proteome</keyword>
<gene>
    <name evidence="1" type="ORF">C666_18070</name>
</gene>
<evidence type="ECO:0000313" key="2">
    <source>
        <dbReference type="Proteomes" id="UP000013232"/>
    </source>
</evidence>
<proteinExistence type="predicted"/>
<dbReference type="EMBL" id="AMXE01000127">
    <property type="protein sequence ID" value="ENO84008.1"/>
    <property type="molecule type" value="Genomic_DNA"/>
</dbReference>
<organism evidence="1 2">
    <name type="scientific">Thauera linaloolentis (strain DSM 12138 / JCM 21573 / CCUG 41526 / CIP 105981 / IAM 15112 / NBRC 102519 / 47Lol)</name>
    <dbReference type="NCBI Taxonomy" id="1123367"/>
    <lineage>
        <taxon>Bacteria</taxon>
        <taxon>Pseudomonadati</taxon>
        <taxon>Pseudomonadota</taxon>
        <taxon>Betaproteobacteria</taxon>
        <taxon>Rhodocyclales</taxon>
        <taxon>Zoogloeaceae</taxon>
        <taxon>Thauera</taxon>
    </lineage>
</organism>
<evidence type="ECO:0000313" key="1">
    <source>
        <dbReference type="EMBL" id="ENO84008.1"/>
    </source>
</evidence>
<sequence>MRFVVGLVFLVSSLDLVAQPYLRDEIEFRQGGELLSWCQSEAQAYFVGKGIPTYQWSARHYERGNVLFVEGSIRANGSDVPVTCRVAKGARERHAIVEVHNTP</sequence>
<name>N6YPA1_THAL4</name>
<dbReference type="Proteomes" id="UP000013232">
    <property type="component" value="Unassembled WGS sequence"/>
</dbReference>
<reference evidence="1 2" key="1">
    <citation type="submission" date="2012-09" db="EMBL/GenBank/DDBJ databases">
        <title>Draft Genome Sequences of 6 Strains from Genus Thauera.</title>
        <authorList>
            <person name="Liu B."/>
            <person name="Shapleigh J.P."/>
            <person name="Frostegard A.H."/>
        </authorList>
    </citation>
    <scope>NUCLEOTIDE SEQUENCE [LARGE SCALE GENOMIC DNA]</scope>
    <source>
        <strain evidence="2">47Lol / DSM 12138</strain>
    </source>
</reference>
<protein>
    <submittedName>
        <fullName evidence="1">Uncharacterized protein</fullName>
    </submittedName>
</protein>
<dbReference type="AlphaFoldDB" id="N6YPA1"/>
<dbReference type="RefSeq" id="WP_004347214.1">
    <property type="nucleotide sequence ID" value="NZ_AMXE01000127.1"/>
</dbReference>
<dbReference type="STRING" id="1123367.GCA_000621305_01346"/>
<dbReference type="OrthoDB" id="6025738at2"/>
<comment type="caution">
    <text evidence="1">The sequence shown here is derived from an EMBL/GenBank/DDBJ whole genome shotgun (WGS) entry which is preliminary data.</text>
</comment>